<evidence type="ECO:0000313" key="4">
    <source>
        <dbReference type="EMBL" id="KIM20596.1"/>
    </source>
</evidence>
<name>A0A0C3AMX3_SERVB</name>
<evidence type="ECO:0000256" key="1">
    <source>
        <dbReference type="ARBA" id="ARBA00022574"/>
    </source>
</evidence>
<keyword evidence="1" id="KW-0853">WD repeat</keyword>
<keyword evidence="2" id="KW-0677">Repeat</keyword>
<keyword evidence="5" id="KW-1185">Reference proteome</keyword>
<evidence type="ECO:0000313" key="5">
    <source>
        <dbReference type="Proteomes" id="UP000054097"/>
    </source>
</evidence>
<dbReference type="SMART" id="SM00320">
    <property type="entry name" value="WD40"/>
    <property type="match status" value="4"/>
</dbReference>
<dbReference type="InterPro" id="IPR036322">
    <property type="entry name" value="WD40_repeat_dom_sf"/>
</dbReference>
<dbReference type="GO" id="GO:1990234">
    <property type="term" value="C:transferase complex"/>
    <property type="evidence" value="ECO:0007669"/>
    <property type="project" value="UniProtKB-ARBA"/>
</dbReference>
<sequence>MSKKARVPAKSDFKIEGDDGIPQALTKAEEHGSSVEVEPRLKRKMIKPLCLPANAPGHSGNVHDISISLDGTAVASCAADEWILVSNSKNGSLLHEIRVIGSVATSVVWTSYHGTTRDILTGHSDGAVALWRLYNGSTCPQLRIKRIFPGGIRLLKYCLSSRTMLIAFGDHMVLLNENKIFKIDDPNHLECGGKVNGAAFVNDGRQCIVTASKRKNILIFENKTSTLVPLAIVPIKFYPHTVAVSNDTMTIAVASWEGCIYVYKWSSDVTPLQNQAVIDYERELLHPQTFLLSFFHGSRFLLVGSEGKTATVIDIPNEDTVLTLEHQDGCYIHAVAVRVSKALFYANVGYRAGVIRRGLSVLQVPVMGDSIPSHGTFL</sequence>
<dbReference type="Gene3D" id="2.130.10.10">
    <property type="entry name" value="YVTN repeat-like/Quinoprotein amine dehydrogenase"/>
    <property type="match status" value="1"/>
</dbReference>
<reference evidence="5" key="2">
    <citation type="submission" date="2015-01" db="EMBL/GenBank/DDBJ databases">
        <title>Evolutionary Origins and Diversification of the Mycorrhizal Mutualists.</title>
        <authorList>
            <consortium name="DOE Joint Genome Institute"/>
            <consortium name="Mycorrhizal Genomics Consortium"/>
            <person name="Kohler A."/>
            <person name="Kuo A."/>
            <person name="Nagy L.G."/>
            <person name="Floudas D."/>
            <person name="Copeland A."/>
            <person name="Barry K.W."/>
            <person name="Cichocki N."/>
            <person name="Veneault-Fourrey C."/>
            <person name="LaButti K."/>
            <person name="Lindquist E.A."/>
            <person name="Lipzen A."/>
            <person name="Lundell T."/>
            <person name="Morin E."/>
            <person name="Murat C."/>
            <person name="Riley R."/>
            <person name="Ohm R."/>
            <person name="Sun H."/>
            <person name="Tunlid A."/>
            <person name="Henrissat B."/>
            <person name="Grigoriev I.V."/>
            <person name="Hibbett D.S."/>
            <person name="Martin F."/>
        </authorList>
    </citation>
    <scope>NUCLEOTIDE SEQUENCE [LARGE SCALE GENOMIC DNA]</scope>
    <source>
        <strain evidence="5">MAFF 305830</strain>
    </source>
</reference>
<dbReference type="PANTHER" id="PTHR22847:SF637">
    <property type="entry name" value="WD REPEAT DOMAIN 5B"/>
    <property type="match status" value="1"/>
</dbReference>
<dbReference type="Pfam" id="PF00400">
    <property type="entry name" value="WD40"/>
    <property type="match status" value="1"/>
</dbReference>
<proteinExistence type="predicted"/>
<dbReference type="SUPFAM" id="SSF50978">
    <property type="entry name" value="WD40 repeat-like"/>
    <property type="match status" value="1"/>
</dbReference>
<dbReference type="EMBL" id="KN824419">
    <property type="protein sequence ID" value="KIM20596.1"/>
    <property type="molecule type" value="Genomic_DNA"/>
</dbReference>
<dbReference type="InterPro" id="IPR015943">
    <property type="entry name" value="WD40/YVTN_repeat-like_dom_sf"/>
</dbReference>
<dbReference type="InterPro" id="IPR001680">
    <property type="entry name" value="WD40_rpt"/>
</dbReference>
<reference evidence="4 5" key="1">
    <citation type="submission" date="2014-04" db="EMBL/GenBank/DDBJ databases">
        <authorList>
            <consortium name="DOE Joint Genome Institute"/>
            <person name="Kuo A."/>
            <person name="Zuccaro A."/>
            <person name="Kohler A."/>
            <person name="Nagy L.G."/>
            <person name="Floudas D."/>
            <person name="Copeland A."/>
            <person name="Barry K.W."/>
            <person name="Cichocki N."/>
            <person name="Veneault-Fourrey C."/>
            <person name="LaButti K."/>
            <person name="Lindquist E.A."/>
            <person name="Lipzen A."/>
            <person name="Lundell T."/>
            <person name="Morin E."/>
            <person name="Murat C."/>
            <person name="Sun H."/>
            <person name="Tunlid A."/>
            <person name="Henrissat B."/>
            <person name="Grigoriev I.V."/>
            <person name="Hibbett D.S."/>
            <person name="Martin F."/>
            <person name="Nordberg H.P."/>
            <person name="Cantor M.N."/>
            <person name="Hua S.X."/>
        </authorList>
    </citation>
    <scope>NUCLEOTIDE SEQUENCE [LARGE SCALE GENOMIC DNA]</scope>
    <source>
        <strain evidence="4 5">MAFF 305830</strain>
    </source>
</reference>
<dbReference type="HOGENOM" id="CLU_731901_0_0_1"/>
<protein>
    <submittedName>
        <fullName evidence="4">Uncharacterized protein</fullName>
    </submittedName>
</protein>
<dbReference type="Proteomes" id="UP000054097">
    <property type="component" value="Unassembled WGS sequence"/>
</dbReference>
<organism evidence="4 5">
    <name type="scientific">Serendipita vermifera MAFF 305830</name>
    <dbReference type="NCBI Taxonomy" id="933852"/>
    <lineage>
        <taxon>Eukaryota</taxon>
        <taxon>Fungi</taxon>
        <taxon>Dikarya</taxon>
        <taxon>Basidiomycota</taxon>
        <taxon>Agaricomycotina</taxon>
        <taxon>Agaricomycetes</taxon>
        <taxon>Sebacinales</taxon>
        <taxon>Serendipitaceae</taxon>
        <taxon>Serendipita</taxon>
    </lineage>
</organism>
<accession>A0A0C3AMX3</accession>
<evidence type="ECO:0000256" key="3">
    <source>
        <dbReference type="SAM" id="MobiDB-lite"/>
    </source>
</evidence>
<dbReference type="PANTHER" id="PTHR22847">
    <property type="entry name" value="WD40 REPEAT PROTEIN"/>
    <property type="match status" value="1"/>
</dbReference>
<dbReference type="AlphaFoldDB" id="A0A0C3AMX3"/>
<evidence type="ECO:0000256" key="2">
    <source>
        <dbReference type="ARBA" id="ARBA00022737"/>
    </source>
</evidence>
<feature type="region of interest" description="Disordered" evidence="3">
    <location>
        <begin position="1"/>
        <end position="21"/>
    </location>
</feature>
<gene>
    <name evidence="4" type="ORF">M408DRAFT_333908</name>
</gene>